<dbReference type="SUPFAM" id="SSF53474">
    <property type="entry name" value="alpha/beta-Hydrolases"/>
    <property type="match status" value="1"/>
</dbReference>
<reference evidence="5 6" key="1">
    <citation type="submission" date="2018-07" db="EMBL/GenBank/DDBJ databases">
        <title>High-quality-draft genome sequence of Gaiella occulta.</title>
        <authorList>
            <person name="Severino R."/>
            <person name="Froufe H.J.C."/>
            <person name="Rainey F.A."/>
            <person name="Barroso C."/>
            <person name="Albuquerque L."/>
            <person name="Lobo-Da-Cunha A."/>
            <person name="Da Costa M.S."/>
            <person name="Egas C."/>
        </authorList>
    </citation>
    <scope>NUCLEOTIDE SEQUENCE [LARGE SCALE GENOMIC DNA]</scope>
    <source>
        <strain evidence="5 6">F2-233</strain>
    </source>
</reference>
<dbReference type="PANTHER" id="PTHR43037">
    <property type="entry name" value="UNNAMED PRODUCT-RELATED"/>
    <property type="match status" value="1"/>
</dbReference>
<evidence type="ECO:0000256" key="2">
    <source>
        <dbReference type="ARBA" id="ARBA00022801"/>
    </source>
</evidence>
<evidence type="ECO:0000256" key="3">
    <source>
        <dbReference type="SAM" id="SignalP"/>
    </source>
</evidence>
<dbReference type="InterPro" id="IPR050955">
    <property type="entry name" value="Plant_Biomass_Hydrol_Est"/>
</dbReference>
<dbReference type="GO" id="GO:0008236">
    <property type="term" value="F:serine-type peptidase activity"/>
    <property type="evidence" value="ECO:0007669"/>
    <property type="project" value="InterPro"/>
</dbReference>
<feature type="chain" id="PRO_5038622062" evidence="3">
    <location>
        <begin position="22"/>
        <end position="339"/>
    </location>
</feature>
<feature type="domain" description="Peptidase S9 prolyl oligopeptidase catalytic" evidence="4">
    <location>
        <begin position="170"/>
        <end position="277"/>
    </location>
</feature>
<dbReference type="GO" id="GO:0006508">
    <property type="term" value="P:proteolysis"/>
    <property type="evidence" value="ECO:0007669"/>
    <property type="project" value="InterPro"/>
</dbReference>
<dbReference type="PANTHER" id="PTHR43037:SF5">
    <property type="entry name" value="FERULOYL ESTERASE"/>
    <property type="match status" value="1"/>
</dbReference>
<evidence type="ECO:0000259" key="4">
    <source>
        <dbReference type="Pfam" id="PF00326"/>
    </source>
</evidence>
<dbReference type="AlphaFoldDB" id="A0A7M2Z2K3"/>
<protein>
    <submittedName>
        <fullName evidence="5">Alpha/beta hydrolase family</fullName>
    </submittedName>
</protein>
<accession>A0A7M2Z2K3</accession>
<feature type="signal peptide" evidence="3">
    <location>
        <begin position="1"/>
        <end position="21"/>
    </location>
</feature>
<dbReference type="InterPro" id="IPR029058">
    <property type="entry name" value="AB_hydrolase_fold"/>
</dbReference>
<dbReference type="EMBL" id="QQZY01000001">
    <property type="protein sequence ID" value="RDI76204.1"/>
    <property type="molecule type" value="Genomic_DNA"/>
</dbReference>
<dbReference type="RefSeq" id="WP_114795034.1">
    <property type="nucleotide sequence ID" value="NZ_QQZY01000001.1"/>
</dbReference>
<dbReference type="InterPro" id="IPR001375">
    <property type="entry name" value="Peptidase_S9_cat"/>
</dbReference>
<evidence type="ECO:0000313" key="6">
    <source>
        <dbReference type="Proteomes" id="UP000254134"/>
    </source>
</evidence>
<dbReference type="Gene3D" id="3.40.50.1820">
    <property type="entry name" value="alpha/beta hydrolase"/>
    <property type="match status" value="1"/>
</dbReference>
<evidence type="ECO:0000256" key="1">
    <source>
        <dbReference type="ARBA" id="ARBA00022729"/>
    </source>
</evidence>
<comment type="caution">
    <text evidence="5">The sequence shown here is derived from an EMBL/GenBank/DDBJ whole genome shotgun (WGS) entry which is preliminary data.</text>
</comment>
<organism evidence="5 6">
    <name type="scientific">Gaiella occulta</name>
    <dbReference type="NCBI Taxonomy" id="1002870"/>
    <lineage>
        <taxon>Bacteria</taxon>
        <taxon>Bacillati</taxon>
        <taxon>Actinomycetota</taxon>
        <taxon>Thermoleophilia</taxon>
        <taxon>Gaiellales</taxon>
        <taxon>Gaiellaceae</taxon>
        <taxon>Gaiella</taxon>
    </lineage>
</organism>
<reference evidence="6" key="2">
    <citation type="journal article" date="2019" name="MicrobiologyOpen">
        <title>High-quality draft genome sequence of Gaiella occulta isolated from a 150 meter deep mineral water borehole and comparison with the genome sequences of other deep-branching lineages of the phylum Actinobacteria.</title>
        <authorList>
            <person name="Severino R."/>
            <person name="Froufe H.J.C."/>
            <person name="Barroso C."/>
            <person name="Albuquerque L."/>
            <person name="Lobo-da-Cunha A."/>
            <person name="da Costa M.S."/>
            <person name="Egas C."/>
        </authorList>
    </citation>
    <scope>NUCLEOTIDE SEQUENCE [LARGE SCALE GENOMIC DNA]</scope>
    <source>
        <strain evidence="6">F2-233</strain>
    </source>
</reference>
<keyword evidence="2 5" id="KW-0378">Hydrolase</keyword>
<name>A0A7M2Z2K3_9ACTN</name>
<dbReference type="Pfam" id="PF00326">
    <property type="entry name" value="Peptidase_S9"/>
    <property type="match status" value="1"/>
</dbReference>
<dbReference type="Proteomes" id="UP000254134">
    <property type="component" value="Unassembled WGS sequence"/>
</dbReference>
<keyword evidence="1 3" id="KW-0732">Signal</keyword>
<evidence type="ECO:0000313" key="5">
    <source>
        <dbReference type="EMBL" id="RDI76204.1"/>
    </source>
</evidence>
<proteinExistence type="predicted"/>
<sequence>MSKRWLVGIATVAAAAAAALAVGAAHRGGGSAAPRRPPLHAIDERGHLSTFRRSYEDLLADRAGLVRRLAIPYVADDGARRTAYVVLPRWYGPRRHPPIPLVISPHGRGVSAVANLRFWRSLPAFGPFALVSPEGQGRRLVLYSWGWKGQIDDLARMPSILSSALPWLRIDRKRIYAVGSSMGGQETLLLVARHPTLLAGAVALDSATDMAARYRAFARLPGGVRLQRLAREEIGGTPWSVPRAYAERSPSSWAADIARSGVPLQIWWSTRDRIVTGQKDESGRLFRAIERARPRAPVTQYVGAWAHSREFHDTARLPLALVRLHLIELSEEPPAGALP</sequence>
<gene>
    <name evidence="5" type="ORF">Gocc_0623</name>
</gene>
<dbReference type="OrthoDB" id="9767239at2"/>
<keyword evidence="6" id="KW-1185">Reference proteome</keyword>